<sequence>MSSDDDLMADMMLLLFKQTLDDGSLVYYFLLSGFYEAWSWLKALVKDEGVRCAKLHFLLCIW</sequence>
<dbReference type="AlphaFoldDB" id="A0A2J6Q3U0"/>
<proteinExistence type="predicted"/>
<dbReference type="Proteomes" id="UP000235672">
    <property type="component" value="Unassembled WGS sequence"/>
</dbReference>
<evidence type="ECO:0000256" key="1">
    <source>
        <dbReference type="SAM" id="Phobius"/>
    </source>
</evidence>
<dbReference type="EMBL" id="KZ613483">
    <property type="protein sequence ID" value="PMD20939.1"/>
    <property type="molecule type" value="Genomic_DNA"/>
</dbReference>
<keyword evidence="3" id="KW-1185">Reference proteome</keyword>
<name>A0A2J6Q3U0_9HELO</name>
<evidence type="ECO:0000313" key="3">
    <source>
        <dbReference type="Proteomes" id="UP000235672"/>
    </source>
</evidence>
<protein>
    <submittedName>
        <fullName evidence="2">Uncharacterized protein</fullName>
    </submittedName>
</protein>
<keyword evidence="1" id="KW-1133">Transmembrane helix</keyword>
<organism evidence="2 3">
    <name type="scientific">Hyaloscypha hepaticicola</name>
    <dbReference type="NCBI Taxonomy" id="2082293"/>
    <lineage>
        <taxon>Eukaryota</taxon>
        <taxon>Fungi</taxon>
        <taxon>Dikarya</taxon>
        <taxon>Ascomycota</taxon>
        <taxon>Pezizomycotina</taxon>
        <taxon>Leotiomycetes</taxon>
        <taxon>Helotiales</taxon>
        <taxon>Hyaloscyphaceae</taxon>
        <taxon>Hyaloscypha</taxon>
    </lineage>
</organism>
<keyword evidence="1" id="KW-0812">Transmembrane</keyword>
<feature type="transmembrane region" description="Helical" evidence="1">
    <location>
        <begin position="25"/>
        <end position="45"/>
    </location>
</feature>
<keyword evidence="1" id="KW-0472">Membrane</keyword>
<evidence type="ECO:0000313" key="2">
    <source>
        <dbReference type="EMBL" id="PMD20939.1"/>
    </source>
</evidence>
<accession>A0A2J6Q3U0</accession>
<reference evidence="2 3" key="1">
    <citation type="submission" date="2016-05" db="EMBL/GenBank/DDBJ databases">
        <title>A degradative enzymes factory behind the ericoid mycorrhizal symbiosis.</title>
        <authorList>
            <consortium name="DOE Joint Genome Institute"/>
            <person name="Martino E."/>
            <person name="Morin E."/>
            <person name="Grelet G."/>
            <person name="Kuo A."/>
            <person name="Kohler A."/>
            <person name="Daghino S."/>
            <person name="Barry K."/>
            <person name="Choi C."/>
            <person name="Cichocki N."/>
            <person name="Clum A."/>
            <person name="Copeland A."/>
            <person name="Hainaut M."/>
            <person name="Haridas S."/>
            <person name="Labutti K."/>
            <person name="Lindquist E."/>
            <person name="Lipzen A."/>
            <person name="Khouja H.-R."/>
            <person name="Murat C."/>
            <person name="Ohm R."/>
            <person name="Olson A."/>
            <person name="Spatafora J."/>
            <person name="Veneault-Fourrey C."/>
            <person name="Henrissat B."/>
            <person name="Grigoriev I."/>
            <person name="Martin F."/>
            <person name="Perotto S."/>
        </authorList>
    </citation>
    <scope>NUCLEOTIDE SEQUENCE [LARGE SCALE GENOMIC DNA]</scope>
    <source>
        <strain evidence="2 3">UAMH 7357</strain>
    </source>
</reference>
<gene>
    <name evidence="2" type="ORF">NA56DRAFT_646073</name>
</gene>